<dbReference type="FunFam" id="2.40.30.10:FF:000054">
    <property type="entry name" value="Translation initiation factor IF-2"/>
    <property type="match status" value="1"/>
</dbReference>
<dbReference type="KEGG" id="pzi:CWO85_01590"/>
<evidence type="ECO:0000313" key="11">
    <source>
        <dbReference type="EMBL" id="AYJ01215.1"/>
    </source>
</evidence>
<keyword evidence="6 8" id="KW-0342">GTP-binding</keyword>
<evidence type="ECO:0000256" key="4">
    <source>
        <dbReference type="ARBA" id="ARBA00022741"/>
    </source>
</evidence>
<comment type="subcellular location">
    <subcellularLocation>
        <location evidence="8">Cytoplasm</location>
    </subcellularLocation>
</comment>
<dbReference type="OrthoDB" id="9811804at2"/>
<dbReference type="CDD" id="cd03692">
    <property type="entry name" value="mtIF2_IVc"/>
    <property type="match status" value="1"/>
</dbReference>
<dbReference type="SUPFAM" id="SSF50447">
    <property type="entry name" value="Translation proteins"/>
    <property type="match status" value="2"/>
</dbReference>
<comment type="similarity">
    <text evidence="1 8 9">Belongs to the TRAFAC class translation factor GTPase superfamily. Classic translation factor GTPase family. IF-2 subfamily.</text>
</comment>
<dbReference type="InterPro" id="IPR005225">
    <property type="entry name" value="Small_GTP-bd"/>
</dbReference>
<dbReference type="InterPro" id="IPR015760">
    <property type="entry name" value="TIF_IF2"/>
</dbReference>
<dbReference type="FunFam" id="2.40.30.10:FF:000008">
    <property type="entry name" value="Translation initiation factor IF-2"/>
    <property type="match status" value="1"/>
</dbReference>
<dbReference type="SUPFAM" id="SSF52540">
    <property type="entry name" value="P-loop containing nucleoside triphosphate hydrolases"/>
    <property type="match status" value="1"/>
</dbReference>
<evidence type="ECO:0000256" key="8">
    <source>
        <dbReference type="HAMAP-Rule" id="MF_00100"/>
    </source>
</evidence>
<dbReference type="GO" id="GO:0005829">
    <property type="term" value="C:cytosol"/>
    <property type="evidence" value="ECO:0007669"/>
    <property type="project" value="TreeGrafter"/>
</dbReference>
<dbReference type="InterPro" id="IPR000178">
    <property type="entry name" value="TF_IF2_bacterial-like"/>
</dbReference>
<dbReference type="RefSeq" id="WP_121463942.1">
    <property type="nucleotide sequence ID" value="NZ_CP025121.1"/>
</dbReference>
<feature type="region of interest" description="G-domain" evidence="8">
    <location>
        <begin position="104"/>
        <end position="252"/>
    </location>
</feature>
<dbReference type="Pfam" id="PF11987">
    <property type="entry name" value="IF-2"/>
    <property type="match status" value="1"/>
</dbReference>
<dbReference type="Pfam" id="PF04760">
    <property type="entry name" value="IF2_N"/>
    <property type="match status" value="1"/>
</dbReference>
<dbReference type="GO" id="GO:0003924">
    <property type="term" value="F:GTPase activity"/>
    <property type="evidence" value="ECO:0007669"/>
    <property type="project" value="UniProtKB-UniRule"/>
</dbReference>
<evidence type="ECO:0000313" key="12">
    <source>
        <dbReference type="Proteomes" id="UP000272462"/>
    </source>
</evidence>
<dbReference type="NCBIfam" id="TIGR00231">
    <property type="entry name" value="small_GTP"/>
    <property type="match status" value="1"/>
</dbReference>
<protein>
    <recommendedName>
        <fullName evidence="2 8">Translation initiation factor IF-2</fullName>
    </recommendedName>
</protein>
<evidence type="ECO:0000256" key="2">
    <source>
        <dbReference type="ARBA" id="ARBA00020675"/>
    </source>
</evidence>
<gene>
    <name evidence="8" type="primary">infB</name>
    <name evidence="11" type="ORF">CWO85_01590</name>
</gene>
<evidence type="ECO:0000256" key="6">
    <source>
        <dbReference type="ARBA" id="ARBA00023134"/>
    </source>
</evidence>
<dbReference type="InterPro" id="IPR000795">
    <property type="entry name" value="T_Tr_GTP-bd_dom"/>
</dbReference>
<evidence type="ECO:0000259" key="10">
    <source>
        <dbReference type="PROSITE" id="PS51722"/>
    </source>
</evidence>
<dbReference type="AlphaFoldDB" id="A0A660HMH1"/>
<evidence type="ECO:0000256" key="9">
    <source>
        <dbReference type="RuleBase" id="RU000644"/>
    </source>
</evidence>
<dbReference type="FunFam" id="3.40.50.10050:FF:000001">
    <property type="entry name" value="Translation initiation factor IF-2"/>
    <property type="match status" value="1"/>
</dbReference>
<dbReference type="Pfam" id="PF22042">
    <property type="entry name" value="EF-G_D2"/>
    <property type="match status" value="1"/>
</dbReference>
<name>A0A660HMH1_ZIZJU</name>
<sequence length="602" mass="67051">MNKKQKDDDNISKEKIKVKSYLFNPKHTIKDLANILEISNITLIKKFIEAGIKTNINQFVTKEIAEMLSMILDIEVIFESTSKESLNEDIKKEMIDSNLTKRVPIVTIMGHVDHGKTTLLDVIRQTRLVDKEFGGITQHIGAYEIVYDNQKITFIDSPGHEAFSQMRSLGAKVTDICLLVIAADDGVKPQTIESVKHAQEAEVEIIVVINKIDKTNNKKESIMNDLSNLGLTPEEWGGTTAYIDISALKKEGIDELLKLILLISEMKNIQTDLTKMVKGVVLEASLNKNKGPSATLITSQGVLKIGDVIVVGDNTYGKIRSIEDDLKNSLKEIYPSQPVLITGLDSVPKAGDLFATVSDIKTAKQIIENKKSSLKEQNQSNSNSNNHIYNNVLISNKDEEKKRLNIILKADTQGSLEAIVEVLEKLNIQDIKVNIIKATVGMVTLNDIVLAQTFNSCLINFNTVINNTLQKNAKNLKVDMQNYNILYKIIEDVENKLKNLLDPVLEEKATGQAEIKKIFTISSIGSIAGCYVTKGTIFNNSIAKVIRNNKVIFQGKIVSLKHLKQNINSANQGHECGILLDNFNNFQIDDIIESLKIEKVII</sequence>
<dbReference type="InterPro" id="IPR044145">
    <property type="entry name" value="IF2_II"/>
</dbReference>
<dbReference type="Proteomes" id="UP000272462">
    <property type="component" value="Chromosome"/>
</dbReference>
<dbReference type="FunFam" id="3.40.50.300:FF:000019">
    <property type="entry name" value="Translation initiation factor IF-2"/>
    <property type="match status" value="1"/>
</dbReference>
<feature type="binding site" evidence="8">
    <location>
        <begin position="110"/>
        <end position="117"/>
    </location>
    <ligand>
        <name>GTP</name>
        <dbReference type="ChEBI" id="CHEBI:37565"/>
    </ligand>
</feature>
<accession>A0A660HMH1</accession>
<dbReference type="InterPro" id="IPR036925">
    <property type="entry name" value="TIF_IF2_dom3_sf"/>
</dbReference>
<comment type="function">
    <text evidence="7 8 9">One of the essential components for the initiation of protein synthesis. Protects formylmethionyl-tRNA from spontaneous hydrolysis and promotes its binding to the 30S ribosomal subunits. Also involved in the hydrolysis of GTP during the formation of the 70S ribosomal complex.</text>
</comment>
<organism evidence="11 12">
    <name type="scientific">Ziziphus jujuba witches'-broom phytoplasma</name>
    <dbReference type="NCBI Taxonomy" id="135727"/>
    <lineage>
        <taxon>Bacteria</taxon>
        <taxon>Bacillati</taxon>
        <taxon>Mycoplasmatota</taxon>
        <taxon>Mollicutes</taxon>
        <taxon>Acholeplasmatales</taxon>
        <taxon>Acholeplasmataceae</taxon>
        <taxon>Candidatus Phytoplasma</taxon>
        <taxon>16SrV (Elm yellows group)</taxon>
    </lineage>
</organism>
<dbReference type="InterPro" id="IPR053905">
    <property type="entry name" value="EF-G-like_DII"/>
</dbReference>
<evidence type="ECO:0000256" key="7">
    <source>
        <dbReference type="ARBA" id="ARBA00025162"/>
    </source>
</evidence>
<keyword evidence="4 8" id="KW-0547">Nucleotide-binding</keyword>
<dbReference type="Gene3D" id="3.40.50.10050">
    <property type="entry name" value="Translation initiation factor IF- 2, domain 3"/>
    <property type="match status" value="1"/>
</dbReference>
<evidence type="ECO:0000256" key="3">
    <source>
        <dbReference type="ARBA" id="ARBA00022540"/>
    </source>
</evidence>
<keyword evidence="5 8" id="KW-0648">Protein biosynthesis</keyword>
<evidence type="ECO:0000256" key="1">
    <source>
        <dbReference type="ARBA" id="ARBA00007733"/>
    </source>
</evidence>
<dbReference type="PANTHER" id="PTHR43381:SF5">
    <property type="entry name" value="TR-TYPE G DOMAIN-CONTAINING PROTEIN"/>
    <property type="match status" value="1"/>
</dbReference>
<dbReference type="CDD" id="cd01887">
    <property type="entry name" value="IF2_eIF5B"/>
    <property type="match status" value="1"/>
</dbReference>
<keyword evidence="3 8" id="KW-0396">Initiation factor</keyword>
<dbReference type="SUPFAM" id="SSF52156">
    <property type="entry name" value="Initiation factor IF2/eIF5b, domain 3"/>
    <property type="match status" value="1"/>
</dbReference>
<reference evidence="11 12" key="1">
    <citation type="journal article" date="2018" name="BMC Genomics">
        <title>Comparative genome analysis of jujube witches'-broom Phytoplasma, an obligate pathogen that causes jujube witches'-broom disease.</title>
        <authorList>
            <person name="Wang J."/>
            <person name="Song L."/>
            <person name="Jiao Q."/>
            <person name="Yang S."/>
            <person name="Gao R."/>
            <person name="Lu X."/>
            <person name="Zhou G."/>
        </authorList>
    </citation>
    <scope>NUCLEOTIDE SEQUENCE [LARGE SCALE GENOMIC DNA]</scope>
    <source>
        <strain evidence="11">Jwb-nky</strain>
    </source>
</reference>
<dbReference type="EMBL" id="CP025121">
    <property type="protein sequence ID" value="AYJ01215.1"/>
    <property type="molecule type" value="Genomic_DNA"/>
</dbReference>
<feature type="domain" description="Tr-type G" evidence="10">
    <location>
        <begin position="101"/>
        <end position="271"/>
    </location>
</feature>
<dbReference type="CDD" id="cd03702">
    <property type="entry name" value="IF2_mtIF2_II"/>
    <property type="match status" value="1"/>
</dbReference>
<dbReference type="GO" id="GO:0003743">
    <property type="term" value="F:translation initiation factor activity"/>
    <property type="evidence" value="ECO:0007669"/>
    <property type="project" value="UniProtKB-UniRule"/>
</dbReference>
<dbReference type="Gene3D" id="2.40.30.10">
    <property type="entry name" value="Translation factors"/>
    <property type="match status" value="2"/>
</dbReference>
<dbReference type="PROSITE" id="PS51722">
    <property type="entry name" value="G_TR_2"/>
    <property type="match status" value="1"/>
</dbReference>
<dbReference type="InterPro" id="IPR027417">
    <property type="entry name" value="P-loop_NTPase"/>
</dbReference>
<evidence type="ECO:0000256" key="5">
    <source>
        <dbReference type="ARBA" id="ARBA00022917"/>
    </source>
</evidence>
<dbReference type="NCBIfam" id="TIGR00487">
    <property type="entry name" value="IF-2"/>
    <property type="match status" value="1"/>
</dbReference>
<proteinExistence type="inferred from homology"/>
<feature type="binding site" evidence="8">
    <location>
        <begin position="210"/>
        <end position="213"/>
    </location>
    <ligand>
        <name>GTP</name>
        <dbReference type="ChEBI" id="CHEBI:37565"/>
    </ligand>
</feature>
<dbReference type="HAMAP" id="MF_00100_B">
    <property type="entry name" value="IF_2_B"/>
    <property type="match status" value="1"/>
</dbReference>
<dbReference type="PANTHER" id="PTHR43381">
    <property type="entry name" value="TRANSLATION INITIATION FACTOR IF-2-RELATED"/>
    <property type="match status" value="1"/>
</dbReference>
<keyword evidence="12" id="KW-1185">Reference proteome</keyword>
<comment type="caution">
    <text evidence="8">Lacks conserved residue(s) required for the propagation of feature annotation.</text>
</comment>
<keyword evidence="8" id="KW-0963">Cytoplasm</keyword>
<dbReference type="InterPro" id="IPR023115">
    <property type="entry name" value="TIF_IF2_dom3"/>
</dbReference>
<dbReference type="InterPro" id="IPR006847">
    <property type="entry name" value="IF2_N"/>
</dbReference>
<dbReference type="Gene3D" id="3.40.50.300">
    <property type="entry name" value="P-loop containing nucleotide triphosphate hydrolases"/>
    <property type="match status" value="1"/>
</dbReference>
<dbReference type="GO" id="GO:0005525">
    <property type="term" value="F:GTP binding"/>
    <property type="evidence" value="ECO:0007669"/>
    <property type="project" value="UniProtKB-KW"/>
</dbReference>
<dbReference type="Pfam" id="PF00009">
    <property type="entry name" value="GTP_EFTU"/>
    <property type="match status" value="1"/>
</dbReference>
<dbReference type="InterPro" id="IPR009000">
    <property type="entry name" value="Transl_B-barrel_sf"/>
</dbReference>